<keyword evidence="1" id="KW-1133">Transmembrane helix</keyword>
<keyword evidence="3" id="KW-1185">Reference proteome</keyword>
<proteinExistence type="predicted"/>
<keyword evidence="1" id="KW-0812">Transmembrane</keyword>
<comment type="caution">
    <text evidence="2">The sequence shown here is derived from an EMBL/GenBank/DDBJ whole genome shotgun (WGS) entry which is preliminary data.</text>
</comment>
<evidence type="ECO:0000256" key="1">
    <source>
        <dbReference type="SAM" id="Phobius"/>
    </source>
</evidence>
<dbReference type="EMBL" id="VDUW01000003">
    <property type="protein sequence ID" value="TXL65620.1"/>
    <property type="molecule type" value="Genomic_DNA"/>
</dbReference>
<protein>
    <submittedName>
        <fullName evidence="2">DUF4305 domain-containing protein</fullName>
    </submittedName>
</protein>
<name>A0A5C8NWZ7_9BACI</name>
<gene>
    <name evidence="2" type="ORF">FHP05_05710</name>
</gene>
<evidence type="ECO:0000313" key="3">
    <source>
        <dbReference type="Proteomes" id="UP000321574"/>
    </source>
</evidence>
<dbReference type="Proteomes" id="UP000321574">
    <property type="component" value="Unassembled WGS sequence"/>
</dbReference>
<sequence>MRNLKTQAVIYAIMGVLFLYFAIQRANEIGTIWNWQTLIFAGVATLDFGLSIKFIRIHLHHKNNKKE</sequence>
<dbReference type="Pfam" id="PF14146">
    <property type="entry name" value="DUF4305"/>
    <property type="match status" value="1"/>
</dbReference>
<dbReference type="OrthoDB" id="2355666at2"/>
<accession>A0A5C8NWZ7</accession>
<dbReference type="AlphaFoldDB" id="A0A5C8NWZ7"/>
<evidence type="ECO:0000313" key="2">
    <source>
        <dbReference type="EMBL" id="TXL65620.1"/>
    </source>
</evidence>
<feature type="transmembrane region" description="Helical" evidence="1">
    <location>
        <begin position="35"/>
        <end position="55"/>
    </location>
</feature>
<dbReference type="RefSeq" id="WP_147666290.1">
    <property type="nucleotide sequence ID" value="NZ_VDUW01000003.1"/>
</dbReference>
<feature type="transmembrane region" description="Helical" evidence="1">
    <location>
        <begin position="7"/>
        <end position="23"/>
    </location>
</feature>
<organism evidence="2 3">
    <name type="scientific">Cerasibacillus terrae</name>
    <dbReference type="NCBI Taxonomy" id="2498845"/>
    <lineage>
        <taxon>Bacteria</taxon>
        <taxon>Bacillati</taxon>
        <taxon>Bacillota</taxon>
        <taxon>Bacilli</taxon>
        <taxon>Bacillales</taxon>
        <taxon>Bacillaceae</taxon>
        <taxon>Cerasibacillus</taxon>
    </lineage>
</organism>
<keyword evidence="1" id="KW-0472">Membrane</keyword>
<reference evidence="2 3" key="1">
    <citation type="submission" date="2019-06" db="EMBL/GenBank/DDBJ databases">
        <title>Cerasibacillus sp. nov., isolated from maize field.</title>
        <authorList>
            <person name="Lin S.-Y."/>
            <person name="Tsai C.-F."/>
            <person name="Young C.-C."/>
        </authorList>
    </citation>
    <scope>NUCLEOTIDE SEQUENCE [LARGE SCALE GENOMIC DNA]</scope>
    <source>
        <strain evidence="2 3">CC-CFT480</strain>
    </source>
</reference>
<dbReference type="InterPro" id="IPR025426">
    <property type="entry name" value="DUF4305"/>
</dbReference>